<name>A0ABQ2F740_9MICO</name>
<accession>A0ABQ2F740</accession>
<proteinExistence type="predicted"/>
<comment type="caution">
    <text evidence="1">The sequence shown here is derived from an EMBL/GenBank/DDBJ whole genome shotgun (WGS) entry which is preliminary data.</text>
</comment>
<reference evidence="2" key="1">
    <citation type="journal article" date="2019" name="Int. J. Syst. Evol. Microbiol.">
        <title>The Global Catalogue of Microorganisms (GCM) 10K type strain sequencing project: providing services to taxonomists for standard genome sequencing and annotation.</title>
        <authorList>
            <consortium name="The Broad Institute Genomics Platform"/>
            <consortium name="The Broad Institute Genome Sequencing Center for Infectious Disease"/>
            <person name="Wu L."/>
            <person name="Ma J."/>
        </authorList>
    </citation>
    <scope>NUCLEOTIDE SEQUENCE [LARGE SCALE GENOMIC DNA]</scope>
    <source>
        <strain evidence="2">CGMCC 1.5362</strain>
    </source>
</reference>
<dbReference type="Proteomes" id="UP000662111">
    <property type="component" value="Unassembled WGS sequence"/>
</dbReference>
<organism evidence="1 2">
    <name type="scientific">Ornithinimicrobium pekingense</name>
    <dbReference type="NCBI Taxonomy" id="384677"/>
    <lineage>
        <taxon>Bacteria</taxon>
        <taxon>Bacillati</taxon>
        <taxon>Actinomycetota</taxon>
        <taxon>Actinomycetes</taxon>
        <taxon>Micrococcales</taxon>
        <taxon>Ornithinimicrobiaceae</taxon>
        <taxon>Ornithinimicrobium</taxon>
    </lineage>
</organism>
<keyword evidence="2" id="KW-1185">Reference proteome</keyword>
<evidence type="ECO:0000313" key="1">
    <source>
        <dbReference type="EMBL" id="GGK68514.1"/>
    </source>
</evidence>
<gene>
    <name evidence="1" type="ORF">GCM10011509_16140</name>
</gene>
<protein>
    <submittedName>
        <fullName evidence="1">Uncharacterized protein</fullName>
    </submittedName>
</protein>
<evidence type="ECO:0000313" key="2">
    <source>
        <dbReference type="Proteomes" id="UP000662111"/>
    </source>
</evidence>
<sequence>MVAHDPARGEDDWLHQSEPLTLADGVQARLVMSIDPTTGEEDGPYVLVGDEQLTPAEAERLGIELTALAARARRPQDPREEL</sequence>
<dbReference type="RefSeq" id="WP_022921525.1">
    <property type="nucleotide sequence ID" value="NZ_BMLB01000003.1"/>
</dbReference>
<dbReference type="EMBL" id="BMLB01000003">
    <property type="protein sequence ID" value="GGK68514.1"/>
    <property type="molecule type" value="Genomic_DNA"/>
</dbReference>